<dbReference type="KEGG" id="tet:TTHERM_00678470"/>
<feature type="domain" description="ATPase RavA-like AAA lid" evidence="1">
    <location>
        <begin position="372"/>
        <end position="438"/>
    </location>
</feature>
<dbReference type="Pfam" id="PF17868">
    <property type="entry name" value="AAA_lid_8"/>
    <property type="match status" value="1"/>
</dbReference>
<gene>
    <name evidence="2" type="ORF">TTHERM_00678470</name>
</gene>
<protein>
    <recommendedName>
        <fullName evidence="1">ATPase RavA-like AAA lid domain-containing protein</fullName>
    </recommendedName>
</protein>
<dbReference type="EMBL" id="GG662216">
    <property type="protein sequence ID" value="EAS07581.2"/>
    <property type="molecule type" value="Genomic_DNA"/>
</dbReference>
<proteinExistence type="predicted"/>
<dbReference type="Proteomes" id="UP000009168">
    <property type="component" value="Unassembled WGS sequence"/>
</dbReference>
<keyword evidence="3" id="KW-1185">Reference proteome</keyword>
<sequence>MLQDKAYNNIKYYFQTQSNVEKFNEIATVLQKNGIHNWDEGLQFKNESDLIELGVDEKYAHIFVNEVKRQNQFNNDLSDFSDIASMASYTTSQNPRKFLLSQDKTNQQYYTEEIIERELNKIYEVWQEVNDEFFNQFPDLTRIIFLNFISQEKMLIYGGIHSSNVEELFRAFSKFVDYKKLTHFITTNTNVDELFDKQGFATIPQADVKTLQNTQATDIKVNEANFLLLHQIFQASSPLINAIIRHLSENDKLTTYATTEQDQPSIKQFDNQILEEFLFTYFEEAEKPADQKKDNFEEFVQAMWTKNGQNGKIVAPQKFLKGTENSKLGGVSPIIPNAFKKPQLKLTQEFLTALGDLAFQKVEDSTGILKLYLKELRERLLDNKILISQRRWVRIFRVLKIVSYTRNIGDTSRVSLADCFIVPFLMAKSKSEFTLIEKTNLDVIENLARFYGSLKLSHYIEKHFWLLSPHKAFIKQIKKRHSHLPSFFQGCISHPDYFQIYPEVLQQQKYSQLCYQVSGPDRKMLSDDFFSIDVNKAYEMKLDIKTSNRMIVYIGLVCFDENKEFIHSTQVCRVENSEVIITGDDESTKTLLVSSGSETNLKKWNSYSPEQKDKQKNFAYLRSIGFYYEGDTSRLIPISAVIQDNVKPYDTTEEHGAFSEIKGNRLYLTDYGWKKYQQLKEKGVIQFNKTQLMNHFEGGTYTFAECFDDYIKKWMQKSFWFKGETRSTETNKFRKGTKYVKIVILSNYNSGFPDFKILQKDASIYWKNIEFNYLK</sequence>
<organism evidence="2 3">
    <name type="scientific">Tetrahymena thermophila (strain SB210)</name>
    <dbReference type="NCBI Taxonomy" id="312017"/>
    <lineage>
        <taxon>Eukaryota</taxon>
        <taxon>Sar</taxon>
        <taxon>Alveolata</taxon>
        <taxon>Ciliophora</taxon>
        <taxon>Intramacronucleata</taxon>
        <taxon>Oligohymenophorea</taxon>
        <taxon>Hymenostomatida</taxon>
        <taxon>Tetrahymenina</taxon>
        <taxon>Tetrahymenidae</taxon>
        <taxon>Tetrahymena</taxon>
    </lineage>
</organism>
<reference evidence="3" key="1">
    <citation type="journal article" date="2006" name="PLoS Biol.">
        <title>Macronuclear genome sequence of the ciliate Tetrahymena thermophila, a model eukaryote.</title>
        <authorList>
            <person name="Eisen J.A."/>
            <person name="Coyne R.S."/>
            <person name="Wu M."/>
            <person name="Wu D."/>
            <person name="Thiagarajan M."/>
            <person name="Wortman J.R."/>
            <person name="Badger J.H."/>
            <person name="Ren Q."/>
            <person name="Amedeo P."/>
            <person name="Jones K.M."/>
            <person name="Tallon L.J."/>
            <person name="Delcher A.L."/>
            <person name="Salzberg S.L."/>
            <person name="Silva J.C."/>
            <person name="Haas B.J."/>
            <person name="Majoros W.H."/>
            <person name="Farzad M."/>
            <person name="Carlton J.M."/>
            <person name="Smith R.K. Jr."/>
            <person name="Garg J."/>
            <person name="Pearlman R.E."/>
            <person name="Karrer K.M."/>
            <person name="Sun L."/>
            <person name="Manning G."/>
            <person name="Elde N.C."/>
            <person name="Turkewitz A.P."/>
            <person name="Asai D.J."/>
            <person name="Wilkes D.E."/>
            <person name="Wang Y."/>
            <person name="Cai H."/>
            <person name="Collins K."/>
            <person name="Stewart B.A."/>
            <person name="Lee S.R."/>
            <person name="Wilamowska K."/>
            <person name="Weinberg Z."/>
            <person name="Ruzzo W.L."/>
            <person name="Wloga D."/>
            <person name="Gaertig J."/>
            <person name="Frankel J."/>
            <person name="Tsao C.-C."/>
            <person name="Gorovsky M.A."/>
            <person name="Keeling P.J."/>
            <person name="Waller R.F."/>
            <person name="Patron N.J."/>
            <person name="Cherry J.M."/>
            <person name="Stover N.A."/>
            <person name="Krieger C.J."/>
            <person name="del Toro C."/>
            <person name="Ryder H.F."/>
            <person name="Williamson S.C."/>
            <person name="Barbeau R.A."/>
            <person name="Hamilton E.P."/>
            <person name="Orias E."/>
        </authorList>
    </citation>
    <scope>NUCLEOTIDE SEQUENCE [LARGE SCALE GENOMIC DNA]</scope>
    <source>
        <strain evidence="3">SB210</strain>
    </source>
</reference>
<dbReference type="InParanoid" id="I7MMZ6"/>
<dbReference type="GeneID" id="7839295"/>
<dbReference type="AlphaFoldDB" id="I7MMZ6"/>
<evidence type="ECO:0000313" key="3">
    <source>
        <dbReference type="Proteomes" id="UP000009168"/>
    </source>
</evidence>
<dbReference type="InterPro" id="IPR041538">
    <property type="entry name" value="RavA-like_AAA_lid"/>
</dbReference>
<accession>I7MMZ6</accession>
<dbReference type="RefSeq" id="XP_001027823.2">
    <property type="nucleotide sequence ID" value="XM_001027823.2"/>
</dbReference>
<evidence type="ECO:0000259" key="1">
    <source>
        <dbReference type="Pfam" id="PF17868"/>
    </source>
</evidence>
<evidence type="ECO:0000313" key="2">
    <source>
        <dbReference type="EMBL" id="EAS07581.2"/>
    </source>
</evidence>
<name>I7MMZ6_TETTS</name>